<comment type="caution">
    <text evidence="2">The sequence shown here is derived from an EMBL/GenBank/DDBJ whole genome shotgun (WGS) entry which is preliminary data.</text>
</comment>
<organism evidence="2 3">
    <name type="scientific">Labrys wisconsinensis</name>
    <dbReference type="NCBI Taxonomy" id="425677"/>
    <lineage>
        <taxon>Bacteria</taxon>
        <taxon>Pseudomonadati</taxon>
        <taxon>Pseudomonadota</taxon>
        <taxon>Alphaproteobacteria</taxon>
        <taxon>Hyphomicrobiales</taxon>
        <taxon>Xanthobacteraceae</taxon>
        <taxon>Labrys</taxon>
    </lineage>
</organism>
<feature type="region of interest" description="Disordered" evidence="1">
    <location>
        <begin position="1"/>
        <end position="359"/>
    </location>
</feature>
<proteinExistence type="predicted"/>
<feature type="compositionally biased region" description="Low complexity" evidence="1">
    <location>
        <begin position="158"/>
        <end position="169"/>
    </location>
</feature>
<dbReference type="Proteomes" id="UP001242480">
    <property type="component" value="Unassembled WGS sequence"/>
</dbReference>
<reference evidence="2 3" key="1">
    <citation type="submission" date="2023-07" db="EMBL/GenBank/DDBJ databases">
        <title>Genomic Encyclopedia of Type Strains, Phase IV (KMG-IV): sequencing the most valuable type-strain genomes for metagenomic binning, comparative biology and taxonomic classification.</title>
        <authorList>
            <person name="Goeker M."/>
        </authorList>
    </citation>
    <scope>NUCLEOTIDE SEQUENCE [LARGE SCALE GENOMIC DNA]</scope>
    <source>
        <strain evidence="2 3">DSM 19619</strain>
    </source>
</reference>
<evidence type="ECO:0000256" key="1">
    <source>
        <dbReference type="SAM" id="MobiDB-lite"/>
    </source>
</evidence>
<feature type="compositionally biased region" description="Basic and acidic residues" evidence="1">
    <location>
        <begin position="238"/>
        <end position="304"/>
    </location>
</feature>
<gene>
    <name evidence="2" type="ORF">QO011_002167</name>
</gene>
<dbReference type="EMBL" id="JAUSVX010000003">
    <property type="protein sequence ID" value="MDQ0469156.1"/>
    <property type="molecule type" value="Genomic_DNA"/>
</dbReference>
<evidence type="ECO:0000313" key="2">
    <source>
        <dbReference type="EMBL" id="MDQ0469156.1"/>
    </source>
</evidence>
<feature type="compositionally biased region" description="Basic and acidic residues" evidence="1">
    <location>
        <begin position="90"/>
        <end position="102"/>
    </location>
</feature>
<sequence length="381" mass="41262">MQSDSRARGIAEAPQRAVGGDRAGHGDTDGDHPHRRDKAPERRSVQGLAGRQQGGPGEQQSHAAGKSPGKAPARYEAPGEAAGRRHGQRRRAEGQAEAERRQSGPVDQDAGSGGEEHEEGAQGCAEAQRVGAEGPIAQDPAEGPWRPRRRFGARLRPGRQGMEARGCGEAAERAEDGAPAAGLQDQRAGDRAERRHEGEHGAEQAVDRRALRRPGIDVAHRGEGGDQSRRGARRLQHAQRDEGRGRGDEGEQERAAGKQGRAAEQHRPPADPVGERPEQELPDAEDHHVEAERQLDDRRRGAERSRHRRKGRQVDVHGQGGQQVEGRHQQQRRRQREGPGRMFRRHGSASARGISSGDLSVRCMACGSDRCRSNDVGVAAA</sequence>
<evidence type="ECO:0000313" key="3">
    <source>
        <dbReference type="Proteomes" id="UP001242480"/>
    </source>
</evidence>
<feature type="compositionally biased region" description="Basic residues" evidence="1">
    <location>
        <begin position="146"/>
        <end position="157"/>
    </location>
</feature>
<protein>
    <submittedName>
        <fullName evidence="2">Uncharacterized protein</fullName>
    </submittedName>
</protein>
<name>A0ABU0J6H1_9HYPH</name>
<accession>A0ABU0J6H1</accession>
<feature type="compositionally biased region" description="Basic and acidic residues" evidence="1">
    <location>
        <begin position="187"/>
        <end position="229"/>
    </location>
</feature>
<keyword evidence="3" id="KW-1185">Reference proteome</keyword>
<feature type="compositionally biased region" description="Basic and acidic residues" evidence="1">
    <location>
        <begin position="22"/>
        <end position="44"/>
    </location>
</feature>